<dbReference type="Proteomes" id="UP000054321">
    <property type="component" value="Unassembled WGS sequence"/>
</dbReference>
<dbReference type="EMBL" id="KN832884">
    <property type="protein sequence ID" value="KIM96477.1"/>
    <property type="molecule type" value="Genomic_DNA"/>
</dbReference>
<reference evidence="4 5" key="1">
    <citation type="submission" date="2014-04" db="EMBL/GenBank/DDBJ databases">
        <authorList>
            <consortium name="DOE Joint Genome Institute"/>
            <person name="Kuo A."/>
            <person name="Martino E."/>
            <person name="Perotto S."/>
            <person name="Kohler A."/>
            <person name="Nagy L.G."/>
            <person name="Floudas D."/>
            <person name="Copeland A."/>
            <person name="Barry K.W."/>
            <person name="Cichocki N."/>
            <person name="Veneault-Fourrey C."/>
            <person name="LaButti K."/>
            <person name="Lindquist E.A."/>
            <person name="Lipzen A."/>
            <person name="Lundell T."/>
            <person name="Morin E."/>
            <person name="Murat C."/>
            <person name="Sun H."/>
            <person name="Tunlid A."/>
            <person name="Henrissat B."/>
            <person name="Grigoriev I.V."/>
            <person name="Hibbett D.S."/>
            <person name="Martin F."/>
            <person name="Nordberg H.P."/>
            <person name="Cantor M.N."/>
            <person name="Hua S.X."/>
        </authorList>
    </citation>
    <scope>NUCLEOTIDE SEQUENCE [LARGE SCALE GENOMIC DNA]</scope>
    <source>
        <strain evidence="4 5">Zn</strain>
    </source>
</reference>
<dbReference type="InterPro" id="IPR036291">
    <property type="entry name" value="NAD(P)-bd_dom_sf"/>
</dbReference>
<evidence type="ECO:0000256" key="1">
    <source>
        <dbReference type="ARBA" id="ARBA00006328"/>
    </source>
</evidence>
<dbReference type="Gene3D" id="3.40.50.720">
    <property type="entry name" value="NAD(P)-binding Rossmann-like Domain"/>
    <property type="match status" value="1"/>
</dbReference>
<proteinExistence type="inferred from homology"/>
<dbReference type="GO" id="GO:0005634">
    <property type="term" value="C:nucleus"/>
    <property type="evidence" value="ECO:0007669"/>
    <property type="project" value="TreeGrafter"/>
</dbReference>
<dbReference type="STRING" id="913774.A0A0C3D3H4"/>
<comment type="similarity">
    <text evidence="1">Belongs to the NmrA-type oxidoreductase family.</text>
</comment>
<evidence type="ECO:0000313" key="5">
    <source>
        <dbReference type="Proteomes" id="UP000054321"/>
    </source>
</evidence>
<reference evidence="5" key="2">
    <citation type="submission" date="2015-01" db="EMBL/GenBank/DDBJ databases">
        <title>Evolutionary Origins and Diversification of the Mycorrhizal Mutualists.</title>
        <authorList>
            <consortium name="DOE Joint Genome Institute"/>
            <consortium name="Mycorrhizal Genomics Consortium"/>
            <person name="Kohler A."/>
            <person name="Kuo A."/>
            <person name="Nagy L.G."/>
            <person name="Floudas D."/>
            <person name="Copeland A."/>
            <person name="Barry K.W."/>
            <person name="Cichocki N."/>
            <person name="Veneault-Fourrey C."/>
            <person name="LaButti K."/>
            <person name="Lindquist E.A."/>
            <person name="Lipzen A."/>
            <person name="Lundell T."/>
            <person name="Morin E."/>
            <person name="Murat C."/>
            <person name="Riley R."/>
            <person name="Ohm R."/>
            <person name="Sun H."/>
            <person name="Tunlid A."/>
            <person name="Henrissat B."/>
            <person name="Grigoriev I.V."/>
            <person name="Hibbett D.S."/>
            <person name="Martin F."/>
        </authorList>
    </citation>
    <scope>NUCLEOTIDE SEQUENCE [LARGE SCALE GENOMIC DNA]</scope>
    <source>
        <strain evidence="5">Zn</strain>
    </source>
</reference>
<organism evidence="4 5">
    <name type="scientific">Oidiodendron maius (strain Zn)</name>
    <dbReference type="NCBI Taxonomy" id="913774"/>
    <lineage>
        <taxon>Eukaryota</taxon>
        <taxon>Fungi</taxon>
        <taxon>Dikarya</taxon>
        <taxon>Ascomycota</taxon>
        <taxon>Pezizomycotina</taxon>
        <taxon>Leotiomycetes</taxon>
        <taxon>Leotiomycetes incertae sedis</taxon>
        <taxon>Myxotrichaceae</taxon>
        <taxon>Oidiodendron</taxon>
    </lineage>
</organism>
<dbReference type="SUPFAM" id="SSF51735">
    <property type="entry name" value="NAD(P)-binding Rossmann-fold domains"/>
    <property type="match status" value="1"/>
</dbReference>
<protein>
    <recommendedName>
        <fullName evidence="3">NmrA-like domain-containing protein</fullName>
    </recommendedName>
</protein>
<dbReference type="OrthoDB" id="300709at2759"/>
<dbReference type="InParanoid" id="A0A0C3D3H4"/>
<name>A0A0C3D3H4_OIDMZ</name>
<dbReference type="PANTHER" id="PTHR42748:SF14">
    <property type="entry name" value="SNOAL-LIKE DOMAIN-CONTAINING PROTEIN"/>
    <property type="match status" value="1"/>
</dbReference>
<keyword evidence="2" id="KW-0521">NADP</keyword>
<feature type="domain" description="NmrA-like" evidence="3">
    <location>
        <begin position="8"/>
        <end position="259"/>
    </location>
</feature>
<gene>
    <name evidence="4" type="ORF">OIDMADRAFT_58795</name>
</gene>
<dbReference type="PANTHER" id="PTHR42748">
    <property type="entry name" value="NITROGEN METABOLITE REPRESSION PROTEIN NMRA FAMILY MEMBER"/>
    <property type="match status" value="1"/>
</dbReference>
<evidence type="ECO:0000259" key="3">
    <source>
        <dbReference type="Pfam" id="PF05368"/>
    </source>
</evidence>
<accession>A0A0C3D3H4</accession>
<evidence type="ECO:0000313" key="4">
    <source>
        <dbReference type="EMBL" id="KIM96477.1"/>
    </source>
</evidence>
<dbReference type="InterPro" id="IPR008030">
    <property type="entry name" value="NmrA-like"/>
</dbReference>
<sequence>MSSLKKPILLILGGAGAQNAAVTRVLSDAGTYEIHVLTRSIRSEHAAELGGLPNVRLIEGDCYDEDTLIAAFEGVNLCFVNTNGFAIGEKNEIFWGIRMFEIAVWAGARHFIYSSLPYVTRNGNFDPKRRVPFVDGKAKVSQYLASIPTSPMIWSIVESGPYAERLWDSGTPVQDADGTFVFRLPLGPTGAMPLVSLDDLATCAKWMFEYPKRSAGLKLGIAIAHVTGAEIATAFQTVTGKKARYEDIPLQTMLERLPKGKIGSKASPGFDDPTLRTAAEHFGPWWNIFRDSGGNTGCWQRDYELLNEIMPNRISTLEEWMRKENYDGKPKRILRTALSL</sequence>
<evidence type="ECO:0000256" key="2">
    <source>
        <dbReference type="ARBA" id="ARBA00022857"/>
    </source>
</evidence>
<dbReference type="InterPro" id="IPR051164">
    <property type="entry name" value="NmrA-like_oxidored"/>
</dbReference>
<dbReference type="HOGENOM" id="CLU_007383_8_0_1"/>
<keyword evidence="5" id="KW-1185">Reference proteome</keyword>
<dbReference type="AlphaFoldDB" id="A0A0C3D3H4"/>
<dbReference type="Pfam" id="PF05368">
    <property type="entry name" value="NmrA"/>
    <property type="match status" value="1"/>
</dbReference>